<sequence length="100" mass="11281">MTEKGTAHTRLSVVKALVRAGKTRTTLTALNDAAALGFSSLDEMLVVILALGTKDFYKSMTAYHDHTCWHDVYRPIFNGLRIYMKFIVKDDVLIVSFKEL</sequence>
<dbReference type="InterPro" id="IPR038493">
    <property type="entry name" value="MqsR_sf"/>
</dbReference>
<dbReference type="GO" id="GO:0044010">
    <property type="term" value="P:single-species biofilm formation"/>
    <property type="evidence" value="ECO:0007669"/>
    <property type="project" value="InterPro"/>
</dbReference>
<protein>
    <submittedName>
        <fullName evidence="1">mRNA interferase MqsR</fullName>
    </submittedName>
</protein>
<dbReference type="EMBL" id="AP024590">
    <property type="protein sequence ID" value="BCU55440.1"/>
    <property type="molecule type" value="Genomic_DNA"/>
</dbReference>
<dbReference type="GO" id="GO:0017148">
    <property type="term" value="P:negative regulation of translation"/>
    <property type="evidence" value="ECO:0007669"/>
    <property type="project" value="InterPro"/>
</dbReference>
<dbReference type="CDD" id="cd12869">
    <property type="entry name" value="MqsR"/>
    <property type="match status" value="1"/>
</dbReference>
<gene>
    <name evidence="1" type="primary">mqsR</name>
    <name evidence="1" type="ORF">ENKO_20340</name>
</gene>
<evidence type="ECO:0000313" key="1">
    <source>
        <dbReference type="EMBL" id="BCU55440.1"/>
    </source>
</evidence>
<evidence type="ECO:0000313" key="2">
    <source>
        <dbReference type="Proteomes" id="UP000682928"/>
    </source>
</evidence>
<proteinExistence type="predicted"/>
<dbReference type="GO" id="GO:0009372">
    <property type="term" value="P:quorum sensing"/>
    <property type="evidence" value="ECO:0007669"/>
    <property type="project" value="InterPro"/>
</dbReference>
<dbReference type="Gene3D" id="3.30.2310.40">
    <property type="match status" value="1"/>
</dbReference>
<accession>A0AA86M681</accession>
<name>A0AA86M681_9ENTR</name>
<dbReference type="RefSeq" id="WP_088218676.1">
    <property type="nucleotide sequence ID" value="NZ_AP024590.1"/>
</dbReference>
<dbReference type="Pfam" id="PF15723">
    <property type="entry name" value="MqsR_toxin"/>
    <property type="match status" value="1"/>
</dbReference>
<dbReference type="AlphaFoldDB" id="A0AA86M681"/>
<dbReference type="InterPro" id="IPR031451">
    <property type="entry name" value="MqsR_toxin"/>
</dbReference>
<dbReference type="Proteomes" id="UP000682928">
    <property type="component" value="Chromosome"/>
</dbReference>
<reference evidence="1" key="1">
    <citation type="submission" date="2021-04" db="EMBL/GenBank/DDBJ databases">
        <title>Difference and commonality of drug resistance evolution in various bacteria. and drug sensitivity profiles.</title>
        <authorList>
            <person name="Maeda T."/>
            <person name="Shibai A."/>
            <person name="Kawada K."/>
            <person name="Kotani H."/>
            <person name="Tarusawa Y."/>
            <person name="Tanabe K."/>
            <person name="Furusawa C."/>
        </authorList>
    </citation>
    <scope>NUCLEOTIDE SEQUENCE</scope>
    <source>
        <strain evidence="1">JCM 8580</strain>
    </source>
</reference>
<organism evidence="1 2">
    <name type="scientific">Enterobacter kobei</name>
    <dbReference type="NCBI Taxonomy" id="208224"/>
    <lineage>
        <taxon>Bacteria</taxon>
        <taxon>Pseudomonadati</taxon>
        <taxon>Pseudomonadota</taxon>
        <taxon>Gammaproteobacteria</taxon>
        <taxon>Enterobacterales</taxon>
        <taxon>Enterobacteriaceae</taxon>
        <taxon>Enterobacter</taxon>
        <taxon>Enterobacter cloacae complex</taxon>
    </lineage>
</organism>